<dbReference type="InterPro" id="IPR006626">
    <property type="entry name" value="PbH1"/>
</dbReference>
<evidence type="ECO:0000256" key="5">
    <source>
        <dbReference type="ARBA" id="ARBA00022737"/>
    </source>
</evidence>
<accession>V2X681</accession>
<evidence type="ECO:0000256" key="14">
    <source>
        <dbReference type="ARBA" id="ARBA00038933"/>
    </source>
</evidence>
<keyword evidence="12" id="KW-0624">Polysaccharide degradation</keyword>
<evidence type="ECO:0000256" key="12">
    <source>
        <dbReference type="ARBA" id="ARBA00023326"/>
    </source>
</evidence>
<comment type="catalytic activity">
    <reaction evidence="15">
        <text>[(1-&gt;4)-alpha-D-galacturonosyl](n) + H2O = alpha-D-galacturonate + [(1-&gt;4)-alpha-D-galacturonosyl](n-1)</text>
        <dbReference type="Rhea" id="RHEA:14117"/>
        <dbReference type="Rhea" id="RHEA-COMP:14570"/>
        <dbReference type="Rhea" id="RHEA-COMP:14572"/>
        <dbReference type="ChEBI" id="CHEBI:15377"/>
        <dbReference type="ChEBI" id="CHEBI:58658"/>
        <dbReference type="ChEBI" id="CHEBI:140523"/>
        <dbReference type="EC" id="3.2.1.67"/>
    </reaction>
</comment>
<comment type="similarity">
    <text evidence="2 17">Belongs to the glycosyl hydrolase 28 family.</text>
</comment>
<evidence type="ECO:0000256" key="2">
    <source>
        <dbReference type="ARBA" id="ARBA00008834"/>
    </source>
</evidence>
<evidence type="ECO:0000256" key="4">
    <source>
        <dbReference type="ARBA" id="ARBA00022729"/>
    </source>
</evidence>
<keyword evidence="3" id="KW-0964">Secreted</keyword>
<gene>
    <name evidence="19" type="ORF">Moror_10837</name>
</gene>
<dbReference type="GO" id="GO:0047911">
    <property type="term" value="F:galacturan 1,4-alpha-galacturonidase activity"/>
    <property type="evidence" value="ECO:0007669"/>
    <property type="project" value="UniProtKB-EC"/>
</dbReference>
<keyword evidence="6 17" id="KW-0378">Hydrolase</keyword>
<evidence type="ECO:0000256" key="18">
    <source>
        <dbReference type="SAM" id="SignalP"/>
    </source>
</evidence>
<dbReference type="InterPro" id="IPR011050">
    <property type="entry name" value="Pectin_lyase_fold/virulence"/>
</dbReference>
<keyword evidence="4 18" id="KW-0732">Signal</keyword>
<comment type="subcellular location">
    <subcellularLocation>
        <location evidence="1">Secreted</location>
    </subcellularLocation>
</comment>
<comment type="function">
    <text evidence="13">Specific in hydrolyzing the terminal glycosidic bond of polygalacturonic acid and oligogalacturonates.</text>
</comment>
<dbReference type="EC" id="3.2.1.67" evidence="14"/>
<feature type="chain" id="PRO_5004711559" description="galacturonan 1,4-alpha-galacturonidase" evidence="18">
    <location>
        <begin position="19"/>
        <end position="407"/>
    </location>
</feature>
<dbReference type="GO" id="GO:0071555">
    <property type="term" value="P:cell wall organization"/>
    <property type="evidence" value="ECO:0007669"/>
    <property type="project" value="UniProtKB-KW"/>
</dbReference>
<evidence type="ECO:0000256" key="10">
    <source>
        <dbReference type="ARBA" id="ARBA00023295"/>
    </source>
</evidence>
<evidence type="ECO:0000256" key="1">
    <source>
        <dbReference type="ARBA" id="ARBA00004613"/>
    </source>
</evidence>
<dbReference type="PROSITE" id="PS00502">
    <property type="entry name" value="POLYGALACTURONASE"/>
    <property type="match status" value="1"/>
</dbReference>
<dbReference type="Gene3D" id="2.160.20.10">
    <property type="entry name" value="Single-stranded right-handed beta-helix, Pectin lyase-like"/>
    <property type="match status" value="1"/>
</dbReference>
<evidence type="ECO:0000256" key="9">
    <source>
        <dbReference type="ARBA" id="ARBA00023277"/>
    </source>
</evidence>
<sequence>MAPLRALLLLLPLYCASAAVTPQKRQDDSCTLTADPSGDDAVQFREAGQSCSVVTIPQDMTLNIATMLDMTGMSDTHISLEGTIRFEPDIDYWIANAHRFDFQNQSTFWLLGGENILLDGGGTIDGAGQAWYDRLKLINSQRPSNSTLQRPISLTIYQATNVVVKDITMINGPNWFNLINESRNVTYSNITIHTESTSDNDPKNTDGWDTYRSDLVFIKDSVIVNGDDCVSFKPNSTNILVANLDCTGSHGISVGSLGQYPEFYDIVENVTAIDIHMTDASNGARIKAWAGPNVGSGIVRNVTFKNFVVDNVENPLTIDQCYFTDADACSANPSNTYMEDIYFDGFSGTSSGSTVATLKCSPDGRCSGINVNNLELSPKNGGTPKFVCQNVELIGNAADLFPECTVT</sequence>
<dbReference type="EMBL" id="AWSO01000716">
    <property type="protein sequence ID" value="ESK87990.1"/>
    <property type="molecule type" value="Genomic_DNA"/>
</dbReference>
<feature type="signal peptide" evidence="18">
    <location>
        <begin position="1"/>
        <end position="18"/>
    </location>
</feature>
<dbReference type="GO" id="GO:0005576">
    <property type="term" value="C:extracellular region"/>
    <property type="evidence" value="ECO:0007669"/>
    <property type="project" value="UniProtKB-SubCell"/>
</dbReference>
<dbReference type="GO" id="GO:0004650">
    <property type="term" value="F:polygalacturonase activity"/>
    <property type="evidence" value="ECO:0007669"/>
    <property type="project" value="InterPro"/>
</dbReference>
<protein>
    <recommendedName>
        <fullName evidence="14">galacturonan 1,4-alpha-galacturonidase</fullName>
        <ecNumber evidence="14">3.2.1.67</ecNumber>
    </recommendedName>
</protein>
<dbReference type="HOGENOM" id="CLU_016031_1_0_1"/>
<dbReference type="InterPro" id="IPR012334">
    <property type="entry name" value="Pectin_lyas_fold"/>
</dbReference>
<evidence type="ECO:0000256" key="8">
    <source>
        <dbReference type="ARBA" id="ARBA00023180"/>
    </source>
</evidence>
<keyword evidence="20" id="KW-1185">Reference proteome</keyword>
<evidence type="ECO:0000256" key="15">
    <source>
        <dbReference type="ARBA" id="ARBA00048766"/>
    </source>
</evidence>
<feature type="active site" evidence="16">
    <location>
        <position position="250"/>
    </location>
</feature>
<name>V2X681_MONRO</name>
<dbReference type="PANTHER" id="PTHR31736">
    <property type="match status" value="1"/>
</dbReference>
<evidence type="ECO:0000256" key="13">
    <source>
        <dbReference type="ARBA" id="ARBA00037312"/>
    </source>
</evidence>
<dbReference type="GO" id="GO:0045490">
    <property type="term" value="P:pectin catabolic process"/>
    <property type="evidence" value="ECO:0007669"/>
    <property type="project" value="UniProtKB-ARBA"/>
</dbReference>
<keyword evidence="8" id="KW-0325">Glycoprotein</keyword>
<evidence type="ECO:0000256" key="17">
    <source>
        <dbReference type="RuleBase" id="RU361169"/>
    </source>
</evidence>
<comment type="caution">
    <text evidence="19">The sequence shown here is derived from an EMBL/GenBank/DDBJ whole genome shotgun (WGS) entry which is preliminary data.</text>
</comment>
<dbReference type="SMART" id="SM00710">
    <property type="entry name" value="PbH1"/>
    <property type="match status" value="6"/>
</dbReference>
<dbReference type="PANTHER" id="PTHR31736:SF12">
    <property type="entry name" value="EXO-POLYGALACTURONASE, PUTATIVE-RELATED"/>
    <property type="match status" value="1"/>
</dbReference>
<keyword evidence="7" id="KW-1015">Disulfide bond</keyword>
<dbReference type="OrthoDB" id="187139at2759"/>
<dbReference type="KEGG" id="mrr:Moror_10837"/>
<dbReference type="Proteomes" id="UP000017559">
    <property type="component" value="Unassembled WGS sequence"/>
</dbReference>
<dbReference type="STRING" id="1381753.V2X681"/>
<dbReference type="SUPFAM" id="SSF51126">
    <property type="entry name" value="Pectin lyase-like"/>
    <property type="match status" value="1"/>
</dbReference>
<evidence type="ECO:0000256" key="3">
    <source>
        <dbReference type="ARBA" id="ARBA00022525"/>
    </source>
</evidence>
<evidence type="ECO:0000256" key="7">
    <source>
        <dbReference type="ARBA" id="ARBA00023157"/>
    </source>
</evidence>
<evidence type="ECO:0000313" key="19">
    <source>
        <dbReference type="EMBL" id="ESK87990.1"/>
    </source>
</evidence>
<dbReference type="InterPro" id="IPR000743">
    <property type="entry name" value="Glyco_hydro_28"/>
</dbReference>
<reference evidence="19 20" key="1">
    <citation type="journal article" date="2014" name="BMC Genomics">
        <title>Genome and secretome analysis of the hemibiotrophic fungal pathogen, Moniliophthora roreri, which causes frosty pod rot disease of cacao: mechanisms of the biotrophic and necrotrophic phases.</title>
        <authorList>
            <person name="Meinhardt L.W."/>
            <person name="Costa G.G.L."/>
            <person name="Thomazella D.P.T."/>
            <person name="Teixeira P.J.P.L."/>
            <person name="Carazzolle M.F."/>
            <person name="Schuster S.C."/>
            <person name="Carlson J.E."/>
            <person name="Guiltinan M.J."/>
            <person name="Mieczkowski P."/>
            <person name="Farmer A."/>
            <person name="Ramaraj T."/>
            <person name="Crozier J."/>
            <person name="Davis R.E."/>
            <person name="Shao J."/>
            <person name="Melnick R.L."/>
            <person name="Pereira G.A.G."/>
            <person name="Bailey B.A."/>
        </authorList>
    </citation>
    <scope>NUCLEOTIDE SEQUENCE [LARGE SCALE GENOMIC DNA]</scope>
    <source>
        <strain evidence="19 20">MCA 2997</strain>
    </source>
</reference>
<keyword evidence="9" id="KW-0119">Carbohydrate metabolism</keyword>
<dbReference type="AlphaFoldDB" id="V2X681"/>
<keyword evidence="5" id="KW-0677">Repeat</keyword>
<keyword evidence="10 17" id="KW-0326">Glycosidase</keyword>
<organism evidence="19 20">
    <name type="scientific">Moniliophthora roreri (strain MCA 2997)</name>
    <name type="common">Cocoa frosty pod rot fungus</name>
    <name type="synonym">Crinipellis roreri</name>
    <dbReference type="NCBI Taxonomy" id="1381753"/>
    <lineage>
        <taxon>Eukaryota</taxon>
        <taxon>Fungi</taxon>
        <taxon>Dikarya</taxon>
        <taxon>Basidiomycota</taxon>
        <taxon>Agaricomycotina</taxon>
        <taxon>Agaricomycetes</taxon>
        <taxon>Agaricomycetidae</taxon>
        <taxon>Agaricales</taxon>
        <taxon>Marasmiineae</taxon>
        <taxon>Marasmiaceae</taxon>
        <taxon>Moniliophthora</taxon>
    </lineage>
</organism>
<evidence type="ECO:0000256" key="11">
    <source>
        <dbReference type="ARBA" id="ARBA00023316"/>
    </source>
</evidence>
<evidence type="ECO:0000256" key="6">
    <source>
        <dbReference type="ARBA" id="ARBA00022801"/>
    </source>
</evidence>
<evidence type="ECO:0000256" key="16">
    <source>
        <dbReference type="PROSITE-ProRule" id="PRU10052"/>
    </source>
</evidence>
<evidence type="ECO:0000313" key="20">
    <source>
        <dbReference type="Proteomes" id="UP000017559"/>
    </source>
</evidence>
<keyword evidence="11" id="KW-0961">Cell wall biogenesis/degradation</keyword>
<proteinExistence type="inferred from homology"/>
<dbReference type="Pfam" id="PF00295">
    <property type="entry name" value="Glyco_hydro_28"/>
    <property type="match status" value="1"/>
</dbReference>